<evidence type="ECO:0000256" key="1">
    <source>
        <dbReference type="SAM" id="SignalP"/>
    </source>
</evidence>
<gene>
    <name evidence="2" type="ORF">BTW07_14170</name>
</gene>
<evidence type="ECO:0000313" key="3">
    <source>
        <dbReference type="Proteomes" id="UP000186878"/>
    </source>
</evidence>
<name>A0A1Q8SPY6_9GAMM</name>
<keyword evidence="1" id="KW-0732">Signal</keyword>
<feature type="signal peptide" evidence="1">
    <location>
        <begin position="1"/>
        <end position="26"/>
    </location>
</feature>
<keyword evidence="3" id="KW-1185">Reference proteome</keyword>
<dbReference type="AlphaFoldDB" id="A0A1Q8SPY6"/>
<accession>A0A1Q8SPY6</accession>
<evidence type="ECO:0008006" key="4">
    <source>
        <dbReference type="Google" id="ProtNLM"/>
    </source>
</evidence>
<protein>
    <recommendedName>
        <fullName evidence="4">DUF3108 domain-containing protein</fullName>
    </recommendedName>
</protein>
<dbReference type="RefSeq" id="WP_075570830.1">
    <property type="nucleotide sequence ID" value="NZ_MSDO01000021.1"/>
</dbReference>
<dbReference type="OrthoDB" id="25491at2"/>
<dbReference type="EMBL" id="MSDO01000021">
    <property type="protein sequence ID" value="OLO03485.1"/>
    <property type="molecule type" value="Genomic_DNA"/>
</dbReference>
<reference evidence="2 3" key="1">
    <citation type="submission" date="2016-12" db="EMBL/GenBank/DDBJ databases">
        <title>Draft genome sequences of strains Salinicola socius SMB35, Salinicola sp. MH3R3-1 and Chromohalobacter sp. SMB17 from the Verkhnekamsk potash mining region of Russia.</title>
        <authorList>
            <person name="Mavrodi D.V."/>
            <person name="Olsson B.E."/>
            <person name="Korsakova E.S."/>
            <person name="Pyankova A."/>
            <person name="Mavrodi O.V."/>
            <person name="Plotnikova E.G."/>
        </authorList>
    </citation>
    <scope>NUCLEOTIDE SEQUENCE [LARGE SCALE GENOMIC DNA]</scope>
    <source>
        <strain evidence="2 3">SMB35</strain>
    </source>
</reference>
<sequence>MSLNYRSVFKATAALALACWASLALAAPTPFTAHYQLDISGWPDATITHALSRQGDVSHSGDVWESDMRASIKVASGEERGQFRLDGDRIQALDYTSTYSLVGIGDDYHLDRSQLQALPDRQTALFELSRKAPSARCASAQVSPCQLDYQNHKGKTEMLYYRVIDRGDIETPAGTFPGVTVDAWDPDKQGRHLYFTFHREIPGLLLKMRYVRDDEERSHLTLTDLTLAPSSAAPSSAAPASTNDG</sequence>
<dbReference type="STRING" id="404433.BTW07_14170"/>
<proteinExistence type="predicted"/>
<comment type="caution">
    <text evidence="2">The sequence shown here is derived from an EMBL/GenBank/DDBJ whole genome shotgun (WGS) entry which is preliminary data.</text>
</comment>
<evidence type="ECO:0000313" key="2">
    <source>
        <dbReference type="EMBL" id="OLO03485.1"/>
    </source>
</evidence>
<dbReference type="Proteomes" id="UP000186878">
    <property type="component" value="Unassembled WGS sequence"/>
</dbReference>
<organism evidence="2 3">
    <name type="scientific">Salinicola socius</name>
    <dbReference type="NCBI Taxonomy" id="404433"/>
    <lineage>
        <taxon>Bacteria</taxon>
        <taxon>Pseudomonadati</taxon>
        <taxon>Pseudomonadota</taxon>
        <taxon>Gammaproteobacteria</taxon>
        <taxon>Oceanospirillales</taxon>
        <taxon>Halomonadaceae</taxon>
        <taxon>Salinicola</taxon>
    </lineage>
</organism>
<feature type="chain" id="PRO_5013045090" description="DUF3108 domain-containing protein" evidence="1">
    <location>
        <begin position="27"/>
        <end position="245"/>
    </location>
</feature>